<dbReference type="NCBIfam" id="NF001669">
    <property type="entry name" value="PRK00432.1"/>
    <property type="match status" value="1"/>
</dbReference>
<dbReference type="InterPro" id="IPR022845">
    <property type="entry name" value="Ribosomal_eS31_arc"/>
</dbReference>
<keyword evidence="5 8" id="KW-0689">Ribosomal protein</keyword>
<evidence type="ECO:0000256" key="4">
    <source>
        <dbReference type="ARBA" id="ARBA00022833"/>
    </source>
</evidence>
<evidence type="ECO:0000256" key="1">
    <source>
        <dbReference type="ARBA" id="ARBA00008925"/>
    </source>
</evidence>
<dbReference type="SUPFAM" id="SSF57829">
    <property type="entry name" value="Zn-binding ribosomal proteins"/>
    <property type="match status" value="1"/>
</dbReference>
<dbReference type="HAMAP" id="MF_00777">
    <property type="entry name" value="Ribosomal_eS31"/>
    <property type="match status" value="1"/>
</dbReference>
<evidence type="ECO:0000313" key="11">
    <source>
        <dbReference type="EMBL" id="HIH22082.1"/>
    </source>
</evidence>
<reference evidence="12" key="2">
    <citation type="submission" date="2021-03" db="EMBL/GenBank/DDBJ databases">
        <authorList>
            <person name="Jaffe A."/>
        </authorList>
    </citation>
    <scope>NUCLEOTIDE SEQUENCE</scope>
    <source>
        <strain evidence="12">RIFCSPLOWO2_01_FULL_43_13</strain>
    </source>
</reference>
<protein>
    <recommendedName>
        <fullName evidence="8">Small ribosomal subunit protein eS31</fullName>
    </recommendedName>
</protein>
<organism evidence="11 13">
    <name type="scientific">Candidatus Iainarchaeum sp</name>
    <dbReference type="NCBI Taxonomy" id="3101447"/>
    <lineage>
        <taxon>Archaea</taxon>
        <taxon>Candidatus Iainarchaeota</taxon>
        <taxon>Candidatus Iainarchaeia</taxon>
        <taxon>Candidatus Iainarchaeales</taxon>
        <taxon>Candidatus Iainarchaeaceae</taxon>
        <taxon>Candidatus Iainarchaeum</taxon>
    </lineage>
</organism>
<gene>
    <name evidence="8" type="primary">rps27ae</name>
    <name evidence="11" type="ORF">HA222_05510</name>
    <name evidence="12" type="ORF">J4478_02905</name>
</gene>
<dbReference type="Proteomes" id="UP000590964">
    <property type="component" value="Unassembled WGS sequence"/>
</dbReference>
<feature type="domain" description="Small ribosomal subunit protein eS31" evidence="10">
    <location>
        <begin position="23"/>
        <end position="65"/>
    </location>
</feature>
<evidence type="ECO:0000256" key="9">
    <source>
        <dbReference type="SAM" id="MobiDB-lite"/>
    </source>
</evidence>
<sequence length="70" mass="7810">MAEKREEAKKSGAKKEGVKKKTKSALYETKGDALARKNKFCPKCGAGVFMAEHKDRLACGKCGYAEWKQR</sequence>
<dbReference type="GO" id="GO:0008270">
    <property type="term" value="F:zinc ion binding"/>
    <property type="evidence" value="ECO:0007669"/>
    <property type="project" value="UniProtKB-UniRule"/>
</dbReference>
<keyword evidence="4 8" id="KW-0862">Zinc</keyword>
<reference evidence="11" key="1">
    <citation type="journal article" date="2020" name="bioRxiv">
        <title>A rank-normalized archaeal taxonomy based on genome phylogeny resolves widespread incomplete and uneven classifications.</title>
        <authorList>
            <person name="Rinke C."/>
            <person name="Chuvochina M."/>
            <person name="Mussig A.J."/>
            <person name="Chaumeil P.-A."/>
            <person name="Waite D.W."/>
            <person name="Whitman W.B."/>
            <person name="Parks D.H."/>
            <person name="Hugenholtz P."/>
        </authorList>
    </citation>
    <scope>NUCLEOTIDE SEQUENCE</scope>
    <source>
        <strain evidence="11">UBA10191</strain>
    </source>
</reference>
<dbReference type="Pfam" id="PF01599">
    <property type="entry name" value="Ribosomal_S27"/>
    <property type="match status" value="1"/>
</dbReference>
<dbReference type="GO" id="GO:0006412">
    <property type="term" value="P:translation"/>
    <property type="evidence" value="ECO:0007669"/>
    <property type="project" value="UniProtKB-UniRule"/>
</dbReference>
<dbReference type="SMART" id="SM01402">
    <property type="entry name" value="Ribosomal_S27"/>
    <property type="match status" value="1"/>
</dbReference>
<feature type="binding site" evidence="8">
    <location>
        <position position="44"/>
    </location>
    <ligand>
        <name>Zn(2+)</name>
        <dbReference type="ChEBI" id="CHEBI:29105"/>
    </ligand>
</feature>
<dbReference type="InterPro" id="IPR002906">
    <property type="entry name" value="Ribosomal_eS31"/>
</dbReference>
<feature type="binding site" evidence="8">
    <location>
        <position position="62"/>
    </location>
    <ligand>
        <name>Zn(2+)</name>
        <dbReference type="ChEBI" id="CHEBI:29105"/>
    </ligand>
</feature>
<evidence type="ECO:0000256" key="2">
    <source>
        <dbReference type="ARBA" id="ARBA00022723"/>
    </source>
</evidence>
<comment type="similarity">
    <text evidence="8">Belongs to the eukaryotic ribosomal protein eS31 family.</text>
</comment>
<evidence type="ECO:0000313" key="12">
    <source>
        <dbReference type="EMBL" id="MBS3058326.1"/>
    </source>
</evidence>
<evidence type="ECO:0000256" key="5">
    <source>
        <dbReference type="ARBA" id="ARBA00022980"/>
    </source>
</evidence>
<accession>A0A7J4JWB8</accession>
<dbReference type="GO" id="GO:0003735">
    <property type="term" value="F:structural constituent of ribosome"/>
    <property type="evidence" value="ECO:0007669"/>
    <property type="project" value="InterPro"/>
</dbReference>
<evidence type="ECO:0000256" key="3">
    <source>
        <dbReference type="ARBA" id="ARBA00022771"/>
    </source>
</evidence>
<feature type="region of interest" description="Disordered" evidence="9">
    <location>
        <begin position="1"/>
        <end position="25"/>
    </location>
</feature>
<feature type="binding site" evidence="8">
    <location>
        <position position="59"/>
    </location>
    <ligand>
        <name>Zn(2+)</name>
        <dbReference type="ChEBI" id="CHEBI:29105"/>
    </ligand>
</feature>
<comment type="subunit">
    <text evidence="8">Part of the 30S ribosomal subunit.</text>
</comment>
<evidence type="ECO:0000256" key="6">
    <source>
        <dbReference type="ARBA" id="ARBA00023163"/>
    </source>
</evidence>
<dbReference type="PROSITE" id="PS01030">
    <property type="entry name" value="RNA_POL_M_15KD"/>
    <property type="match status" value="1"/>
</dbReference>
<dbReference type="AlphaFoldDB" id="A0A7J4JWB8"/>
<evidence type="ECO:0000256" key="7">
    <source>
        <dbReference type="ARBA" id="ARBA00023274"/>
    </source>
</evidence>
<comment type="similarity">
    <text evidence="1">Belongs to the archaeal RpoM/eukaryotic RPA12/RPB9/RPC11 RNA polymerase family.</text>
</comment>
<proteinExistence type="inferred from homology"/>
<dbReference type="Gene3D" id="6.20.50.180">
    <property type="match status" value="1"/>
</dbReference>
<reference evidence="12" key="3">
    <citation type="submission" date="2021-05" db="EMBL/GenBank/DDBJ databases">
        <title>Protein family content uncovers lineage relationships and bacterial pathway maintenance mechanisms in DPANN archaea.</title>
        <authorList>
            <person name="Castelle C.J."/>
            <person name="Meheust R."/>
            <person name="Jaffe A.L."/>
            <person name="Seitz K."/>
            <person name="Gong X."/>
            <person name="Baker B.J."/>
            <person name="Banfield J.F."/>
        </authorList>
    </citation>
    <scope>NUCLEOTIDE SEQUENCE</scope>
    <source>
        <strain evidence="12">RIFCSPLOWO2_01_FULL_43_13</strain>
    </source>
</reference>
<name>A0A7J4JWB8_9ARCH</name>
<dbReference type="InterPro" id="IPR011332">
    <property type="entry name" value="Ribosomal_zn-bd"/>
</dbReference>
<dbReference type="GO" id="GO:0005840">
    <property type="term" value="C:ribosome"/>
    <property type="evidence" value="ECO:0007669"/>
    <property type="project" value="UniProtKB-KW"/>
</dbReference>
<dbReference type="EMBL" id="DUFW01000099">
    <property type="protein sequence ID" value="HIH22082.1"/>
    <property type="molecule type" value="Genomic_DNA"/>
</dbReference>
<comment type="caution">
    <text evidence="11">The sequence shown here is derived from an EMBL/GenBank/DDBJ whole genome shotgun (WGS) entry which is preliminary data.</text>
</comment>
<evidence type="ECO:0000256" key="8">
    <source>
        <dbReference type="HAMAP-Rule" id="MF_00777"/>
    </source>
</evidence>
<comment type="cofactor">
    <cofactor evidence="8">
        <name>Zn(2+)</name>
        <dbReference type="ChEBI" id="CHEBI:29105"/>
    </cofactor>
    <text evidence="8">Binds 1 zinc ion per subunit.</text>
</comment>
<keyword evidence="3 8" id="KW-0863">Zinc-finger</keyword>
<feature type="compositionally biased region" description="Basic and acidic residues" evidence="9">
    <location>
        <begin position="1"/>
        <end position="16"/>
    </location>
</feature>
<evidence type="ECO:0000313" key="13">
    <source>
        <dbReference type="Proteomes" id="UP000590964"/>
    </source>
</evidence>
<dbReference type="EMBL" id="JAGVWB010000019">
    <property type="protein sequence ID" value="MBS3058326.1"/>
    <property type="molecule type" value="Genomic_DNA"/>
</dbReference>
<dbReference type="Proteomes" id="UP000680185">
    <property type="component" value="Unassembled WGS sequence"/>
</dbReference>
<dbReference type="GO" id="GO:1990904">
    <property type="term" value="C:ribonucleoprotein complex"/>
    <property type="evidence" value="ECO:0007669"/>
    <property type="project" value="UniProtKB-KW"/>
</dbReference>
<dbReference type="InterPro" id="IPR019761">
    <property type="entry name" value="DNA-dir_RNA_pol-M_15_CS"/>
</dbReference>
<comment type="caution">
    <text evidence="8">Lacks conserved residue(s) required for the propagation of feature annotation.</text>
</comment>
<evidence type="ECO:0000259" key="10">
    <source>
        <dbReference type="SMART" id="SM01402"/>
    </source>
</evidence>
<feature type="binding site" evidence="8">
    <location>
        <position position="41"/>
    </location>
    <ligand>
        <name>Zn(2+)</name>
        <dbReference type="ChEBI" id="CHEBI:29105"/>
    </ligand>
</feature>
<keyword evidence="7 8" id="KW-0687">Ribonucleoprotein</keyword>
<keyword evidence="6" id="KW-0804">Transcription</keyword>
<keyword evidence="2 8" id="KW-0479">Metal-binding</keyword>